<feature type="signal peptide" evidence="2">
    <location>
        <begin position="1"/>
        <end position="22"/>
    </location>
</feature>
<evidence type="ECO:0000313" key="3">
    <source>
        <dbReference type="EMBL" id="KZT44508.1"/>
    </source>
</evidence>
<keyword evidence="1" id="KW-0472">Membrane</keyword>
<feature type="chain" id="PRO_5007875719" description="Secreted peptide" evidence="2">
    <location>
        <begin position="23"/>
        <end position="67"/>
    </location>
</feature>
<sequence length="67" mass="7401">MFSIRPFLALSLVLVLISLVSAAPVADAVRSPRFHVFPPVLTLFLEPAGAYYSAFSLLFRLFTSLRS</sequence>
<dbReference type="Proteomes" id="UP000076798">
    <property type="component" value="Unassembled WGS sequence"/>
</dbReference>
<keyword evidence="1" id="KW-1133">Transmembrane helix</keyword>
<dbReference type="AlphaFoldDB" id="A0A166J9C3"/>
<name>A0A166J9C3_9AGAM</name>
<proteinExistence type="predicted"/>
<feature type="transmembrane region" description="Helical" evidence="1">
    <location>
        <begin position="38"/>
        <end position="62"/>
    </location>
</feature>
<keyword evidence="2" id="KW-0732">Signal</keyword>
<gene>
    <name evidence="3" type="ORF">SISSUDRAFT_1039031</name>
</gene>
<evidence type="ECO:0000256" key="2">
    <source>
        <dbReference type="SAM" id="SignalP"/>
    </source>
</evidence>
<dbReference type="EMBL" id="KV428004">
    <property type="protein sequence ID" value="KZT44508.1"/>
    <property type="molecule type" value="Genomic_DNA"/>
</dbReference>
<organism evidence="3 4">
    <name type="scientific">Sistotremastrum suecicum HHB10207 ss-3</name>
    <dbReference type="NCBI Taxonomy" id="1314776"/>
    <lineage>
        <taxon>Eukaryota</taxon>
        <taxon>Fungi</taxon>
        <taxon>Dikarya</taxon>
        <taxon>Basidiomycota</taxon>
        <taxon>Agaricomycotina</taxon>
        <taxon>Agaricomycetes</taxon>
        <taxon>Sistotremastrales</taxon>
        <taxon>Sistotremastraceae</taxon>
        <taxon>Sistotremastrum</taxon>
    </lineage>
</organism>
<evidence type="ECO:0000256" key="1">
    <source>
        <dbReference type="SAM" id="Phobius"/>
    </source>
</evidence>
<accession>A0A166J9C3</accession>
<protein>
    <recommendedName>
        <fullName evidence="5">Secreted peptide</fullName>
    </recommendedName>
</protein>
<keyword evidence="4" id="KW-1185">Reference proteome</keyword>
<evidence type="ECO:0008006" key="5">
    <source>
        <dbReference type="Google" id="ProtNLM"/>
    </source>
</evidence>
<keyword evidence="1" id="KW-0812">Transmembrane</keyword>
<evidence type="ECO:0000313" key="4">
    <source>
        <dbReference type="Proteomes" id="UP000076798"/>
    </source>
</evidence>
<reference evidence="3 4" key="1">
    <citation type="journal article" date="2016" name="Mol. Biol. Evol.">
        <title>Comparative Genomics of Early-Diverging Mushroom-Forming Fungi Provides Insights into the Origins of Lignocellulose Decay Capabilities.</title>
        <authorList>
            <person name="Nagy L.G."/>
            <person name="Riley R."/>
            <person name="Tritt A."/>
            <person name="Adam C."/>
            <person name="Daum C."/>
            <person name="Floudas D."/>
            <person name="Sun H."/>
            <person name="Yadav J.S."/>
            <person name="Pangilinan J."/>
            <person name="Larsson K.H."/>
            <person name="Matsuura K."/>
            <person name="Barry K."/>
            <person name="Labutti K."/>
            <person name="Kuo R."/>
            <person name="Ohm R.A."/>
            <person name="Bhattacharya S.S."/>
            <person name="Shirouzu T."/>
            <person name="Yoshinaga Y."/>
            <person name="Martin F.M."/>
            <person name="Grigoriev I.V."/>
            <person name="Hibbett D.S."/>
        </authorList>
    </citation>
    <scope>NUCLEOTIDE SEQUENCE [LARGE SCALE GENOMIC DNA]</scope>
    <source>
        <strain evidence="3 4">HHB10207 ss-3</strain>
    </source>
</reference>